<dbReference type="OrthoDB" id="3445328at2"/>
<dbReference type="Gene3D" id="2.60.40.10">
    <property type="entry name" value="Immunoglobulins"/>
    <property type="match status" value="1"/>
</dbReference>
<dbReference type="EMBL" id="RPFW01000007">
    <property type="protein sequence ID" value="TVZ01279.1"/>
    <property type="molecule type" value="Genomic_DNA"/>
</dbReference>
<reference evidence="1 2" key="1">
    <citation type="submission" date="2018-11" db="EMBL/GenBank/DDBJ databases">
        <title>Trebonia kvetii gen.nov., sp.nov., a novel acidophilic actinobacterium, and proposal of the new actinobacterial family Treboniaceae fam. nov.</title>
        <authorList>
            <person name="Rapoport D."/>
            <person name="Sagova-Mareckova M."/>
            <person name="Sedlacek I."/>
            <person name="Provaznik J."/>
            <person name="Kralova S."/>
            <person name="Pavlinic D."/>
            <person name="Benes V."/>
            <person name="Kopecky J."/>
        </authorList>
    </citation>
    <scope>NUCLEOTIDE SEQUENCE [LARGE SCALE GENOMIC DNA]</scope>
    <source>
        <strain evidence="1 2">15Tr583</strain>
    </source>
</reference>
<proteinExistence type="predicted"/>
<dbReference type="InterPro" id="IPR013783">
    <property type="entry name" value="Ig-like_fold"/>
</dbReference>
<dbReference type="Pfam" id="PF05345">
    <property type="entry name" value="He_PIG"/>
    <property type="match status" value="1"/>
</dbReference>
<dbReference type="Gene3D" id="2.60.120.200">
    <property type="match status" value="1"/>
</dbReference>
<name>A0A6P2BQA2_9ACTN</name>
<sequence length="1275" mass="133336">MAKFLTEAGGALLTEAGGALLTESTITIDPSSPAVVSSASLSSGVSSVTTASFLPPPGTLLVAMVSASGNPYSAASMTVTDSYGLVWTEVSNATQPGNGYAGIWVATVPSGLTLSTASLPGGTAGNGYAAAIAAAGGFQPYTWSLASGSLPAGLNLNASTGVISGTPTGAGTSTFTITVTDASGATKTSGSLSIPISSVIASGVQLAGSWIGNGGAYTYGTLQMSVNNTEHDWLFVAASWQSGQDEAMAFISDDVHNAYRPLFYTPGDNIHTQVWAVPNAKAANYVYVSTSAYVRYLTVQVLDFSGLSPGWLVDVITDTPASGASSSFTMNMTGTGPDFIFAAGAFSGTPEGVGLSGTVSGGSTGWNYVPGQGNGATPYGISQATAWATSTSAPTSALTVSGASVRPFSGGMASVFLGRGPSANTNRAFPVISVQAAFGYTNGNPSSLPNWTDISSRFLGFEGQRGRNFELDELAAADLTIELDNFDGALTPFNSGGYPVDLVTQIRVFADWQGRRYTLGSGLIMALPQTFDFQRGIIKAKLSDDYSKLPQILMPSCMVAEMLYDNPLNLWPLNDASNALQASNWSGRSTAILVPVAGKYGGGLSGNTPSTGFGNSLNSNGWTAGLNGTTDTVWGNYASLVSSSYVKGTALVDGSDDNLPWTSTGATYEFWAGLNPSAGGGLGTFGATLMALGDDKGANGGGNFLTLAMLSLPAGTSNPAFICFAGGMSWGASHSIPIPITTSQQNPWLTLWHHYAVSISTAGQVTVYMDGNQLTTFKGNFPSGVPTRLSFGGDPKQPPTFLGTNSPFQWASLAPAGFWTGNLANCAVYDRVLDPERIQAHFLSGSTGFVAEKSGPRIQRFLTYARWAGPQAIEKGSSRQQQLNYLGGGYGSNGISGAIGQYRTAGGGFTDQGAQVDVAVQDVAAGELGLLYVALDGTLTFRQRDGQYNRPVLWNIGDQDYALNDPKDYLKWPASGGQNLTATVSNTWSYAGGSCGLLTVTSSGNAYPNTTWTRTGQTVGGSMWVMSPGGAWVQPVFDYFDSNSSYLGGYYPSGTWCPPLTPTFLQIPPVTPAAGTAWVNFHPTIILNPAVGTQVYVDRLRLSPTGFEVGYEPDLEITTDIGFLYNDIAVTRNVDQATYRVKDTASRDKYYPRVFTRTIYSDTADAQAVVDLANWLQNDYAMPKQRVSKMTVNAAANPDYWPFVLGADIGDLVSFQRNPVGANGIAGVHMILSIDYNFAPDVGTFSYVLAPVTDLGVLTLDDPVYGLIGANELGW</sequence>
<dbReference type="GO" id="GO:0005509">
    <property type="term" value="F:calcium ion binding"/>
    <property type="evidence" value="ECO:0007669"/>
    <property type="project" value="InterPro"/>
</dbReference>
<dbReference type="RefSeq" id="WP_145859710.1">
    <property type="nucleotide sequence ID" value="NZ_RPFW01000007.1"/>
</dbReference>
<evidence type="ECO:0000313" key="2">
    <source>
        <dbReference type="Proteomes" id="UP000460272"/>
    </source>
</evidence>
<dbReference type="InterPro" id="IPR013320">
    <property type="entry name" value="ConA-like_dom_sf"/>
</dbReference>
<dbReference type="Proteomes" id="UP000460272">
    <property type="component" value="Unassembled WGS sequence"/>
</dbReference>
<dbReference type="SUPFAM" id="SSF49899">
    <property type="entry name" value="Concanavalin A-like lectins/glucanases"/>
    <property type="match status" value="1"/>
</dbReference>
<comment type="caution">
    <text evidence="1">The sequence shown here is derived from an EMBL/GenBank/DDBJ whole genome shotgun (WGS) entry which is preliminary data.</text>
</comment>
<organism evidence="1 2">
    <name type="scientific">Trebonia kvetii</name>
    <dbReference type="NCBI Taxonomy" id="2480626"/>
    <lineage>
        <taxon>Bacteria</taxon>
        <taxon>Bacillati</taxon>
        <taxon>Actinomycetota</taxon>
        <taxon>Actinomycetes</taxon>
        <taxon>Streptosporangiales</taxon>
        <taxon>Treboniaceae</taxon>
        <taxon>Trebonia</taxon>
    </lineage>
</organism>
<dbReference type="SUPFAM" id="SSF49313">
    <property type="entry name" value="Cadherin-like"/>
    <property type="match status" value="1"/>
</dbReference>
<dbReference type="AlphaFoldDB" id="A0A6P2BQA2"/>
<gene>
    <name evidence="1" type="ORF">EAS64_33920</name>
</gene>
<protein>
    <submittedName>
        <fullName evidence="1">Uncharacterized protein</fullName>
    </submittedName>
</protein>
<keyword evidence="2" id="KW-1185">Reference proteome</keyword>
<accession>A0A6P2BQA2</accession>
<dbReference type="GO" id="GO:0016020">
    <property type="term" value="C:membrane"/>
    <property type="evidence" value="ECO:0007669"/>
    <property type="project" value="InterPro"/>
</dbReference>
<dbReference type="InterPro" id="IPR015919">
    <property type="entry name" value="Cadherin-like_sf"/>
</dbReference>
<dbReference type="GO" id="GO:0005975">
    <property type="term" value="P:carbohydrate metabolic process"/>
    <property type="evidence" value="ECO:0007669"/>
    <property type="project" value="UniProtKB-ARBA"/>
</dbReference>
<evidence type="ECO:0000313" key="1">
    <source>
        <dbReference type="EMBL" id="TVZ01279.1"/>
    </source>
</evidence>